<dbReference type="Gene3D" id="2.140.10.10">
    <property type="entry name" value="Quinoprotein alcohol dehydrogenase-like superfamily"/>
    <property type="match status" value="1"/>
</dbReference>
<keyword evidence="6" id="KW-0634">PQQ</keyword>
<evidence type="ECO:0000256" key="8">
    <source>
        <dbReference type="ARBA" id="ARBA00023002"/>
    </source>
</evidence>
<evidence type="ECO:0000259" key="11">
    <source>
        <dbReference type="Pfam" id="PF01011"/>
    </source>
</evidence>
<dbReference type="SMART" id="SM00564">
    <property type="entry name" value="PQQ"/>
    <property type="match status" value="6"/>
</dbReference>
<accession>A0A345CNJ0</accession>
<evidence type="ECO:0000256" key="2">
    <source>
        <dbReference type="ARBA" id="ARBA00004651"/>
    </source>
</evidence>
<name>A0A345CNJ0_9GAMM</name>
<comment type="cofactor">
    <cofactor evidence="1">
        <name>pyrroloquinoline quinone</name>
        <dbReference type="ChEBI" id="CHEBI:58442"/>
    </cofactor>
</comment>
<comment type="subcellular location">
    <subcellularLocation>
        <location evidence="2">Cell membrane</location>
        <topology evidence="2">Multi-pass membrane protein</topology>
    </subcellularLocation>
</comment>
<dbReference type="GO" id="GO:0030288">
    <property type="term" value="C:outer membrane-bounded periplasmic space"/>
    <property type="evidence" value="ECO:0007669"/>
    <property type="project" value="InterPro"/>
</dbReference>
<evidence type="ECO:0000256" key="4">
    <source>
        <dbReference type="ARBA" id="ARBA00022475"/>
    </source>
</evidence>
<gene>
    <name evidence="12" type="ORF">AV903_00980</name>
</gene>
<evidence type="ECO:0000313" key="12">
    <source>
        <dbReference type="EMBL" id="AXF75007.1"/>
    </source>
</evidence>
<evidence type="ECO:0000256" key="9">
    <source>
        <dbReference type="ARBA" id="ARBA00023136"/>
    </source>
</evidence>
<keyword evidence="4" id="KW-1003">Cell membrane</keyword>
<dbReference type="InterPro" id="IPR002372">
    <property type="entry name" value="PQQ_rpt_dom"/>
</dbReference>
<feature type="domain" description="Pyrrolo-quinoline quinone repeat" evidence="11">
    <location>
        <begin position="172"/>
        <end position="786"/>
    </location>
</feature>
<evidence type="ECO:0000256" key="1">
    <source>
        <dbReference type="ARBA" id="ARBA00001931"/>
    </source>
</evidence>
<comment type="similarity">
    <text evidence="3">Belongs to the bacterial PQQ dehydrogenase family.</text>
</comment>
<evidence type="ECO:0000256" key="10">
    <source>
        <dbReference type="SAM" id="Phobius"/>
    </source>
</evidence>
<feature type="transmembrane region" description="Helical" evidence="10">
    <location>
        <begin position="12"/>
        <end position="38"/>
    </location>
</feature>
<dbReference type="InterPro" id="IPR017511">
    <property type="entry name" value="PQQ_mDH"/>
</dbReference>
<dbReference type="GO" id="GO:0008876">
    <property type="term" value="F:quinoprotein glucose dehydrogenase activity"/>
    <property type="evidence" value="ECO:0007669"/>
    <property type="project" value="TreeGrafter"/>
</dbReference>
<dbReference type="EMBL" id="CP013970">
    <property type="protein sequence ID" value="AXF75007.1"/>
    <property type="molecule type" value="Genomic_DNA"/>
</dbReference>
<sequence length="810" mass="86917">MSEINSRASKMLGLWCFALGGLFLAAGLCFIIGGGKLISLGGSAYFLIAGIFIVISAIQFFRCKSSAVLTFTLVFIGSVIWAALDVGFYFWPLVSRLMTLAGFLLLATITLPALRKHEGKSSAARASYALSAIVLTGMVVTLVQMFQPHPAVQEGHSLPLIPVTEDQQQKNWDNYGNTPGGNRFVALDQITRDNVNNLKVAWIFHTGDIPLSPDGNGAEDQQTPLQVGNTVFLCTPHNNVIAVAADSGKSIWKAEINAKSSVWMRCRGLAYFDATRPLIQPAAPDSVPPAPVNLAADAACQRRILMNTIDARLMAFDADTGKACADFGHNGTVNLREGMGEAKDPSYVLTSAPTVAGTTVVVGGRVADNVSTDMPGGVIRGFDVITGKLRWAFDPGKDEPNAPLASGDHYTRSTPNSWAPMSYDANMNTVFIPMGSSSVDLWGVNRTKLDHKYGSAVLALDATSGKERWVYQTVHNDLWDFDLPMQPSLIDFPMKDGVSKPAVAIGTKSGQIYVLDRQTGQPLTKVVEQPVPQANIPGEQYSRTQPRSVGMPQIGNETLKESDMWGATPFDQLACRISFKSMRYSGLYTAPGTDKSLSFPGSLGGMNWGSMSTDPNHHYLFINDMRLGLWQQMVPAAPAKNGAVSNGGEAVNTGMGVVPMKGTPYAVNKNRFMSPLGIPCQKPPFGTLSAVDLKTQKVVWQVPLGTVQDTGPFGIKMHAQMPVGMPSLGGSLATQGGLVFIAGTQDYYLRAFDTATGKEVWKARLPVGSQGGPISYVSPQNGKQYILISAGGARQSPDRGDYVIAFALDK</sequence>
<keyword evidence="7 10" id="KW-1133">Transmembrane helix</keyword>
<dbReference type="GO" id="GO:0048038">
    <property type="term" value="F:quinone binding"/>
    <property type="evidence" value="ECO:0007669"/>
    <property type="project" value="InterPro"/>
</dbReference>
<dbReference type="NCBIfam" id="TIGR03074">
    <property type="entry name" value="PQQ_membr_DH"/>
    <property type="match status" value="1"/>
</dbReference>
<keyword evidence="8" id="KW-0560">Oxidoreductase</keyword>
<dbReference type="AlphaFoldDB" id="A0A345CNJ0"/>
<feature type="transmembrane region" description="Helical" evidence="10">
    <location>
        <begin position="44"/>
        <end position="61"/>
    </location>
</feature>
<evidence type="ECO:0000256" key="5">
    <source>
        <dbReference type="ARBA" id="ARBA00022692"/>
    </source>
</evidence>
<evidence type="ECO:0000313" key="13">
    <source>
        <dbReference type="Proteomes" id="UP000264980"/>
    </source>
</evidence>
<proteinExistence type="inferred from homology"/>
<feature type="transmembrane region" description="Helical" evidence="10">
    <location>
        <begin position="126"/>
        <end position="146"/>
    </location>
</feature>
<dbReference type="GO" id="GO:0005886">
    <property type="term" value="C:plasma membrane"/>
    <property type="evidence" value="ECO:0007669"/>
    <property type="project" value="UniProtKB-SubCell"/>
</dbReference>
<organism evidence="12 13">
    <name type="scientific">Erwinia tracheiphila</name>
    <dbReference type="NCBI Taxonomy" id="65700"/>
    <lineage>
        <taxon>Bacteria</taxon>
        <taxon>Pseudomonadati</taxon>
        <taxon>Pseudomonadota</taxon>
        <taxon>Gammaproteobacteria</taxon>
        <taxon>Enterobacterales</taxon>
        <taxon>Erwiniaceae</taxon>
        <taxon>Erwinia</taxon>
    </lineage>
</organism>
<feature type="transmembrane region" description="Helical" evidence="10">
    <location>
        <begin position="97"/>
        <end position="114"/>
    </location>
</feature>
<evidence type="ECO:0000256" key="7">
    <source>
        <dbReference type="ARBA" id="ARBA00022989"/>
    </source>
</evidence>
<evidence type="ECO:0000256" key="6">
    <source>
        <dbReference type="ARBA" id="ARBA00022891"/>
    </source>
</evidence>
<dbReference type="SUPFAM" id="SSF50998">
    <property type="entry name" value="Quinoprotein alcohol dehydrogenase-like"/>
    <property type="match status" value="1"/>
</dbReference>
<dbReference type="RefSeq" id="WP_233478970.1">
    <property type="nucleotide sequence ID" value="NZ_CP013970.1"/>
</dbReference>
<evidence type="ECO:0000256" key="3">
    <source>
        <dbReference type="ARBA" id="ARBA00008156"/>
    </source>
</evidence>
<dbReference type="PANTHER" id="PTHR32303">
    <property type="entry name" value="QUINOPROTEIN ALCOHOL DEHYDROGENASE (CYTOCHROME C)"/>
    <property type="match status" value="1"/>
</dbReference>
<feature type="transmembrane region" description="Helical" evidence="10">
    <location>
        <begin position="68"/>
        <end position="91"/>
    </location>
</feature>
<keyword evidence="9 10" id="KW-0472">Membrane</keyword>
<dbReference type="InterPro" id="IPR001479">
    <property type="entry name" value="Quinoprotein_DH_CS"/>
</dbReference>
<keyword evidence="5 10" id="KW-0812">Transmembrane</keyword>
<reference evidence="12 13" key="1">
    <citation type="submission" date="2016-01" db="EMBL/GenBank/DDBJ databases">
        <authorList>
            <person name="Oliw E.H."/>
        </authorList>
    </citation>
    <scope>NUCLEOTIDE SEQUENCE [LARGE SCALE GENOMIC DNA]</scope>
    <source>
        <strain evidence="12 13">MDcuke</strain>
    </source>
</reference>
<dbReference type="PROSITE" id="PS00364">
    <property type="entry name" value="BACTERIAL_PQQ_2"/>
    <property type="match status" value="1"/>
</dbReference>
<dbReference type="PANTHER" id="PTHR32303:SF4">
    <property type="entry name" value="QUINOPROTEIN GLUCOSE DEHYDROGENASE"/>
    <property type="match status" value="1"/>
</dbReference>
<dbReference type="InterPro" id="IPR011047">
    <property type="entry name" value="Quinoprotein_ADH-like_sf"/>
</dbReference>
<dbReference type="Pfam" id="PF01011">
    <property type="entry name" value="PQQ"/>
    <property type="match status" value="1"/>
</dbReference>
<dbReference type="InterPro" id="IPR018391">
    <property type="entry name" value="PQQ_b-propeller_rpt"/>
</dbReference>
<protein>
    <submittedName>
        <fullName evidence="12">Glucose/quinate/shikimate family membrane-bound PQQ-dependent dehydrogenase</fullName>
    </submittedName>
</protein>
<dbReference type="CDD" id="cd10280">
    <property type="entry name" value="PQQ_mGDH"/>
    <property type="match status" value="1"/>
</dbReference>
<dbReference type="Proteomes" id="UP000264980">
    <property type="component" value="Chromosome"/>
</dbReference>